<evidence type="ECO:0000313" key="2">
    <source>
        <dbReference type="Ensembl" id="ENSPNAP00000021782.2"/>
    </source>
</evidence>
<dbReference type="InterPro" id="IPR040027">
    <property type="entry name" value="C11orf91-like"/>
</dbReference>
<accession>A0A3B4DBI9</accession>
<sequence>MKLKLHYDRKNRQPNMNIHLMGFFPSLYDTPHVVEDIWGSLCWNHGSDLSLFEPRPWPETSRLLEAEYRPLEFYSSPLGDAADPWSELDDICELYIRLKEIELLHQLGEEFDDRRYSFLSTVQYEKEKQMGLEEKRSVHEKKEKQIK</sequence>
<proteinExistence type="predicted"/>
<dbReference type="OMA" id="IWKNLFP"/>
<evidence type="ECO:0000256" key="1">
    <source>
        <dbReference type="SAM" id="MobiDB-lite"/>
    </source>
</evidence>
<reference evidence="2 3" key="1">
    <citation type="submission" date="2020-10" db="EMBL/GenBank/DDBJ databases">
        <title>Pygocentrus nattereri (red-bellied piranha) genome, fPygNat1, primary haplotype.</title>
        <authorList>
            <person name="Myers G."/>
            <person name="Meyer A."/>
            <person name="Karagic N."/>
            <person name="Pippel M."/>
            <person name="Winkler S."/>
            <person name="Tracey A."/>
            <person name="Wood J."/>
            <person name="Formenti G."/>
            <person name="Howe K."/>
            <person name="Fedrigo O."/>
            <person name="Jarvis E.D."/>
        </authorList>
    </citation>
    <scope>NUCLEOTIDE SEQUENCE [LARGE SCALE GENOMIC DNA]</scope>
</reference>
<keyword evidence="3" id="KW-1185">Reference proteome</keyword>
<organism evidence="2 3">
    <name type="scientific">Pygocentrus nattereri</name>
    <name type="common">Red-bellied piranha</name>
    <dbReference type="NCBI Taxonomy" id="42514"/>
    <lineage>
        <taxon>Eukaryota</taxon>
        <taxon>Metazoa</taxon>
        <taxon>Chordata</taxon>
        <taxon>Craniata</taxon>
        <taxon>Vertebrata</taxon>
        <taxon>Euteleostomi</taxon>
        <taxon>Actinopterygii</taxon>
        <taxon>Neopterygii</taxon>
        <taxon>Teleostei</taxon>
        <taxon>Ostariophysi</taxon>
        <taxon>Characiformes</taxon>
        <taxon>Characoidei</taxon>
        <taxon>Pygocentrus</taxon>
    </lineage>
</organism>
<dbReference type="PANTHER" id="PTHR36288:SF1">
    <property type="entry name" value="SIMILAR TO RIKEN CDNA A930018P22"/>
    <property type="match status" value="1"/>
</dbReference>
<dbReference type="GeneID" id="108419995"/>
<dbReference type="Ensembl" id="ENSPNAT00000033397.2">
    <property type="protein sequence ID" value="ENSPNAP00000021782.2"/>
    <property type="gene ID" value="ENSPNAG00000028959.2"/>
</dbReference>
<dbReference type="RefSeq" id="XP_037395964.1">
    <property type="nucleotide sequence ID" value="XM_037540067.1"/>
</dbReference>
<dbReference type="RefSeq" id="XP_037395966.1">
    <property type="nucleotide sequence ID" value="XM_037540069.1"/>
</dbReference>
<dbReference type="RefSeq" id="XP_017546298.1">
    <property type="nucleotide sequence ID" value="XM_017690809.2"/>
</dbReference>
<dbReference type="PANTHER" id="PTHR36288">
    <property type="entry name" value="SIMILAR TO RIKEN CDNA A930018P22"/>
    <property type="match status" value="1"/>
</dbReference>
<evidence type="ECO:0000313" key="3">
    <source>
        <dbReference type="Proteomes" id="UP001501920"/>
    </source>
</evidence>
<name>A0A3B4DBI9_PYGNA</name>
<feature type="region of interest" description="Disordered" evidence="1">
    <location>
        <begin position="126"/>
        <end position="147"/>
    </location>
</feature>
<dbReference type="Proteomes" id="UP001501920">
    <property type="component" value="Chromosome 7"/>
</dbReference>
<dbReference type="Pfam" id="PF17669">
    <property type="entry name" value="DUF5529"/>
    <property type="match status" value="1"/>
</dbReference>
<reference evidence="2" key="3">
    <citation type="submission" date="2025-09" db="UniProtKB">
        <authorList>
            <consortium name="Ensembl"/>
        </authorList>
    </citation>
    <scope>IDENTIFICATION</scope>
</reference>
<reference evidence="2" key="2">
    <citation type="submission" date="2025-08" db="UniProtKB">
        <authorList>
            <consortium name="Ensembl"/>
        </authorList>
    </citation>
    <scope>IDENTIFICATION</scope>
</reference>
<protein>
    <submittedName>
        <fullName evidence="2">Uncharacterized protein</fullName>
    </submittedName>
</protein>
<dbReference type="AlphaFoldDB" id="A0A3B4DBI9"/>
<dbReference type="GeneTree" id="ENSGT00970000197690"/>